<evidence type="ECO:0000313" key="10">
    <source>
        <dbReference type="Proteomes" id="UP001265746"/>
    </source>
</evidence>
<evidence type="ECO:0000256" key="4">
    <source>
        <dbReference type="ARBA" id="ARBA00023136"/>
    </source>
</evidence>
<dbReference type="GO" id="GO:0016020">
    <property type="term" value="C:membrane"/>
    <property type="evidence" value="ECO:0007669"/>
    <property type="project" value="UniProtKB-SubCell"/>
</dbReference>
<feature type="transmembrane region" description="Helical" evidence="7">
    <location>
        <begin position="162"/>
        <end position="190"/>
    </location>
</feature>
<accession>A0AAD9W0F9</accession>
<dbReference type="Pfam" id="PF20684">
    <property type="entry name" value="Fung_rhodopsin"/>
    <property type="match status" value="1"/>
</dbReference>
<dbReference type="AlphaFoldDB" id="A0AAD9W0F9"/>
<name>A0AAD9W0F9_PHOAM</name>
<dbReference type="PANTHER" id="PTHR33048">
    <property type="entry name" value="PTH11-LIKE INTEGRAL MEMBRANE PROTEIN (AFU_ORTHOLOGUE AFUA_5G11245)"/>
    <property type="match status" value="1"/>
</dbReference>
<feature type="domain" description="Rhodopsin" evidence="8">
    <location>
        <begin position="34"/>
        <end position="270"/>
    </location>
</feature>
<evidence type="ECO:0000256" key="7">
    <source>
        <dbReference type="SAM" id="Phobius"/>
    </source>
</evidence>
<feature type="transmembrane region" description="Helical" evidence="7">
    <location>
        <begin position="49"/>
        <end position="73"/>
    </location>
</feature>
<feature type="region of interest" description="Disordered" evidence="6">
    <location>
        <begin position="275"/>
        <end position="304"/>
    </location>
</feature>
<dbReference type="PANTHER" id="PTHR33048:SF42">
    <property type="entry name" value="INTEGRAL MEMBRANE PROTEIN"/>
    <property type="match status" value="1"/>
</dbReference>
<evidence type="ECO:0000256" key="1">
    <source>
        <dbReference type="ARBA" id="ARBA00004141"/>
    </source>
</evidence>
<feature type="transmembrane region" description="Helical" evidence="7">
    <location>
        <begin position="85"/>
        <end position="109"/>
    </location>
</feature>
<comment type="similarity">
    <text evidence="5">Belongs to the SAT4 family.</text>
</comment>
<comment type="caution">
    <text evidence="9">The sequence shown here is derived from an EMBL/GenBank/DDBJ whole genome shotgun (WGS) entry which is preliminary data.</text>
</comment>
<sequence length="393" mass="43354">MTVSPFVLRSGYIELAKVVHSTCGSLTTVFLFTRLWARVQHYQGLWRDDYVLIAAWVCLLLSNGFGAAGPAYGFNVLDGSAHGQVIHFTAVSFMYAAIALSKTAFAITLLRLTSGRRSKGILWLVMVLTNSFNLALFILTWLDICDTRFDLAHIPGRCISMFVATWLHMGAAINSLLCDLILTCYPWWIISQVAYIPPREKWGVTASMSLVGVSILVEIAKIIIFSLIPADKHGEVDYTYGVVAVCCFHQAEAAVFIIAQTIPVIRVMFQSDNTSHRSTTSSRAVSTKSNTAKPAPVNEGTQSVELLQLPSGRIVTADSDEGRAFQNQRDPGGPKTQDMQPPDVTVTSPQQETRQSTHRGDDEVHRIWEEMGLSRRAWSKSPSPPPEGAHRKA</sequence>
<feature type="compositionally biased region" description="Polar residues" evidence="6">
    <location>
        <begin position="345"/>
        <end position="354"/>
    </location>
</feature>
<evidence type="ECO:0000313" key="9">
    <source>
        <dbReference type="EMBL" id="KAK2602885.1"/>
    </source>
</evidence>
<organism evidence="9 10">
    <name type="scientific">Phomopsis amygdali</name>
    <name type="common">Fusicoccum amygdali</name>
    <dbReference type="NCBI Taxonomy" id="1214568"/>
    <lineage>
        <taxon>Eukaryota</taxon>
        <taxon>Fungi</taxon>
        <taxon>Dikarya</taxon>
        <taxon>Ascomycota</taxon>
        <taxon>Pezizomycotina</taxon>
        <taxon>Sordariomycetes</taxon>
        <taxon>Sordariomycetidae</taxon>
        <taxon>Diaporthales</taxon>
        <taxon>Diaporthaceae</taxon>
        <taxon>Diaporthe</taxon>
    </lineage>
</organism>
<feature type="transmembrane region" description="Helical" evidence="7">
    <location>
        <begin position="240"/>
        <end position="259"/>
    </location>
</feature>
<evidence type="ECO:0000259" key="8">
    <source>
        <dbReference type="Pfam" id="PF20684"/>
    </source>
</evidence>
<dbReference type="Proteomes" id="UP001265746">
    <property type="component" value="Unassembled WGS sequence"/>
</dbReference>
<feature type="transmembrane region" description="Helical" evidence="7">
    <location>
        <begin position="121"/>
        <end position="142"/>
    </location>
</feature>
<reference evidence="9" key="1">
    <citation type="submission" date="2023-06" db="EMBL/GenBank/DDBJ databases">
        <authorList>
            <person name="Noh H."/>
        </authorList>
    </citation>
    <scope>NUCLEOTIDE SEQUENCE</scope>
    <source>
        <strain evidence="9">DUCC20226</strain>
    </source>
</reference>
<feature type="transmembrane region" description="Helical" evidence="7">
    <location>
        <begin position="202"/>
        <end position="228"/>
    </location>
</feature>
<evidence type="ECO:0000256" key="3">
    <source>
        <dbReference type="ARBA" id="ARBA00022989"/>
    </source>
</evidence>
<evidence type="ECO:0000256" key="5">
    <source>
        <dbReference type="ARBA" id="ARBA00038359"/>
    </source>
</evidence>
<keyword evidence="10" id="KW-1185">Reference proteome</keyword>
<gene>
    <name evidence="9" type="ORF">N8I77_009387</name>
</gene>
<feature type="compositionally biased region" description="Polar residues" evidence="6">
    <location>
        <begin position="275"/>
        <end position="292"/>
    </location>
</feature>
<feature type="compositionally biased region" description="Basic and acidic residues" evidence="6">
    <location>
        <begin position="358"/>
        <end position="373"/>
    </location>
</feature>
<dbReference type="InterPro" id="IPR049326">
    <property type="entry name" value="Rhodopsin_dom_fungi"/>
</dbReference>
<comment type="subcellular location">
    <subcellularLocation>
        <location evidence="1">Membrane</location>
        <topology evidence="1">Multi-pass membrane protein</topology>
    </subcellularLocation>
</comment>
<proteinExistence type="inferred from homology"/>
<evidence type="ECO:0000256" key="2">
    <source>
        <dbReference type="ARBA" id="ARBA00022692"/>
    </source>
</evidence>
<keyword evidence="2 7" id="KW-0812">Transmembrane</keyword>
<protein>
    <recommendedName>
        <fullName evidence="8">Rhodopsin domain-containing protein</fullName>
    </recommendedName>
</protein>
<dbReference type="EMBL" id="JAUJFL010000005">
    <property type="protein sequence ID" value="KAK2602885.1"/>
    <property type="molecule type" value="Genomic_DNA"/>
</dbReference>
<feature type="region of interest" description="Disordered" evidence="6">
    <location>
        <begin position="317"/>
        <end position="393"/>
    </location>
</feature>
<dbReference type="InterPro" id="IPR052337">
    <property type="entry name" value="SAT4-like"/>
</dbReference>
<feature type="transmembrane region" description="Helical" evidence="7">
    <location>
        <begin position="18"/>
        <end position="37"/>
    </location>
</feature>
<evidence type="ECO:0000256" key="6">
    <source>
        <dbReference type="SAM" id="MobiDB-lite"/>
    </source>
</evidence>
<keyword evidence="3 7" id="KW-1133">Transmembrane helix</keyword>
<keyword evidence="4 7" id="KW-0472">Membrane</keyword>